<dbReference type="AlphaFoldDB" id="T1F972"/>
<dbReference type="InterPro" id="IPR007657">
    <property type="entry name" value="Glycosyltransferase_61"/>
</dbReference>
<evidence type="ECO:0000313" key="3">
    <source>
        <dbReference type="EnsemblMetazoa" id="HelroP175370"/>
    </source>
</evidence>
<dbReference type="EMBL" id="KB096864">
    <property type="protein sequence ID" value="ESO00873.1"/>
    <property type="molecule type" value="Genomic_DNA"/>
</dbReference>
<feature type="transmembrane region" description="Helical" evidence="1">
    <location>
        <begin position="25"/>
        <end position="44"/>
    </location>
</feature>
<dbReference type="HOGENOM" id="CLU_492836_0_0_1"/>
<protein>
    <submittedName>
        <fullName evidence="2 3">Uncharacterized protein</fullName>
    </submittedName>
</protein>
<keyword evidence="1" id="KW-1133">Transmembrane helix</keyword>
<reference evidence="2 4" key="2">
    <citation type="journal article" date="2013" name="Nature">
        <title>Insights into bilaterian evolution from three spiralian genomes.</title>
        <authorList>
            <person name="Simakov O."/>
            <person name="Marletaz F."/>
            <person name="Cho S.J."/>
            <person name="Edsinger-Gonzales E."/>
            <person name="Havlak P."/>
            <person name="Hellsten U."/>
            <person name="Kuo D.H."/>
            <person name="Larsson T."/>
            <person name="Lv J."/>
            <person name="Arendt D."/>
            <person name="Savage R."/>
            <person name="Osoegawa K."/>
            <person name="de Jong P."/>
            <person name="Grimwood J."/>
            <person name="Chapman J.A."/>
            <person name="Shapiro H."/>
            <person name="Aerts A."/>
            <person name="Otillar R.P."/>
            <person name="Terry A.Y."/>
            <person name="Boore J.L."/>
            <person name="Grigoriev I.V."/>
            <person name="Lindberg D.R."/>
            <person name="Seaver E.C."/>
            <person name="Weisblat D.A."/>
            <person name="Putnam N.H."/>
            <person name="Rokhsar D.S."/>
        </authorList>
    </citation>
    <scope>NUCLEOTIDE SEQUENCE</scope>
</reference>
<organism evidence="3 4">
    <name type="scientific">Helobdella robusta</name>
    <name type="common">Californian leech</name>
    <dbReference type="NCBI Taxonomy" id="6412"/>
    <lineage>
        <taxon>Eukaryota</taxon>
        <taxon>Metazoa</taxon>
        <taxon>Spiralia</taxon>
        <taxon>Lophotrochozoa</taxon>
        <taxon>Annelida</taxon>
        <taxon>Clitellata</taxon>
        <taxon>Hirudinea</taxon>
        <taxon>Rhynchobdellida</taxon>
        <taxon>Glossiphoniidae</taxon>
        <taxon>Helobdella</taxon>
    </lineage>
</organism>
<proteinExistence type="predicted"/>
<keyword evidence="1" id="KW-0472">Membrane</keyword>
<evidence type="ECO:0000313" key="4">
    <source>
        <dbReference type="Proteomes" id="UP000015101"/>
    </source>
</evidence>
<reference evidence="3" key="3">
    <citation type="submission" date="2015-06" db="UniProtKB">
        <authorList>
            <consortium name="EnsemblMetazoa"/>
        </authorList>
    </citation>
    <scope>IDENTIFICATION</scope>
</reference>
<dbReference type="RefSeq" id="XP_009021044.1">
    <property type="nucleotide sequence ID" value="XM_009022796.1"/>
</dbReference>
<dbReference type="EMBL" id="AMQM01005232">
    <property type="status" value="NOT_ANNOTATED_CDS"/>
    <property type="molecule type" value="Genomic_DNA"/>
</dbReference>
<sequence length="553" mass="64128">MYRNNLNKYRLYKFLYISNEKLKLLYFKLLAFSFGVLLLIWYLLIPDSLLNQANKLQPLIVENKFSSLFNENIHELLRTKGDILQRVQSLRFKISSASKFLKQNWIPELYQNYFDESNLTIITNFDQKFIDVLNQLECCNSTADVVLSWVRELEDNLEDDNYFPLIDLTELYIDDDIFCSKYKYSQCPTYNYLISRFYPFSGSSVLCDAMKRYELLYPEYNNVCEDDIKHAMKPVQLLSNARRYVLKLASRNGYADIDTRPVHPVRIFTKSIITSNGEVFSGNVYVRREVCEHDRNIQNSEILQHYSEVFVISDFGRRNYFSKMIETYPRLSLFIDFLKEHPDIKLHTDETSALLNDTLGIMNISPERIITGTVTSMITYVPRFTRCGYASLLETQVLNRFYRSYALANVFSSYSQKQDTVLIIDSDKTNSFANINEVKHNLEKIAAEFKLKVSIFKKHSATNQKAKLEIFSSVLVVVSTHTSSLANLIFAQTGVLVIESMCGFKDIDFRYHRLANVLGMLWYGLPSTKPCEDGVVVDLLLLADVLPNLKGVV</sequence>
<dbReference type="InParanoid" id="T1F972"/>
<reference evidence="4" key="1">
    <citation type="submission" date="2012-12" db="EMBL/GenBank/DDBJ databases">
        <authorList>
            <person name="Hellsten U."/>
            <person name="Grimwood J."/>
            <person name="Chapman J.A."/>
            <person name="Shapiro H."/>
            <person name="Aerts A."/>
            <person name="Otillar R.P."/>
            <person name="Terry A.Y."/>
            <person name="Boore J.L."/>
            <person name="Simakov O."/>
            <person name="Marletaz F."/>
            <person name="Cho S.-J."/>
            <person name="Edsinger-Gonzales E."/>
            <person name="Havlak P."/>
            <person name="Kuo D.-H."/>
            <person name="Larsson T."/>
            <person name="Lv J."/>
            <person name="Arendt D."/>
            <person name="Savage R."/>
            <person name="Osoegawa K."/>
            <person name="de Jong P."/>
            <person name="Lindberg D.R."/>
            <person name="Seaver E.C."/>
            <person name="Weisblat D.A."/>
            <person name="Putnam N.H."/>
            <person name="Grigoriev I.V."/>
            <person name="Rokhsar D.S."/>
        </authorList>
    </citation>
    <scope>NUCLEOTIDE SEQUENCE</scope>
</reference>
<evidence type="ECO:0000256" key="1">
    <source>
        <dbReference type="SAM" id="Phobius"/>
    </source>
</evidence>
<dbReference type="KEGG" id="hro:HELRODRAFT_175370"/>
<dbReference type="STRING" id="6412.T1F972"/>
<dbReference type="Proteomes" id="UP000015101">
    <property type="component" value="Unassembled WGS sequence"/>
</dbReference>
<dbReference type="GO" id="GO:0005783">
    <property type="term" value="C:endoplasmic reticulum"/>
    <property type="evidence" value="ECO:0000318"/>
    <property type="project" value="GO_Central"/>
</dbReference>
<dbReference type="EnsemblMetazoa" id="HelroT175370">
    <property type="protein sequence ID" value="HelroP175370"/>
    <property type="gene ID" value="HelroG175370"/>
</dbReference>
<evidence type="ECO:0000313" key="2">
    <source>
        <dbReference type="EMBL" id="ESO00873.1"/>
    </source>
</evidence>
<dbReference type="PANTHER" id="PTHR20961:SF38">
    <property type="entry name" value="PROTEIN O-LINKED-MANNOSE BETA-1,4-N-ACETYLGLUCOSAMINYLTRANSFERASE 2"/>
    <property type="match status" value="1"/>
</dbReference>
<dbReference type="GO" id="GO:0035269">
    <property type="term" value="P:protein O-linked glycosylation via mannose"/>
    <property type="evidence" value="ECO:0000318"/>
    <property type="project" value="GO_Central"/>
</dbReference>
<dbReference type="CTD" id="20205371"/>
<accession>T1F972</accession>
<gene>
    <name evidence="3" type="primary">20205371</name>
    <name evidence="2" type="ORF">HELRODRAFT_175370</name>
</gene>
<name>T1F972_HELRO</name>
<keyword evidence="4" id="KW-1185">Reference proteome</keyword>
<dbReference type="PANTHER" id="PTHR20961">
    <property type="entry name" value="GLYCOSYLTRANSFERASE"/>
    <property type="match status" value="1"/>
</dbReference>
<dbReference type="OMA" id="WIPELYQ"/>
<dbReference type="GO" id="GO:0097363">
    <property type="term" value="F:protein O-acetylglucosaminyltransferase activity"/>
    <property type="evidence" value="ECO:0000318"/>
    <property type="project" value="GO_Central"/>
</dbReference>
<dbReference type="GeneID" id="20205371"/>
<keyword evidence="1" id="KW-0812">Transmembrane</keyword>
<dbReference type="eggNOG" id="ENOG502S8GN">
    <property type="taxonomic scope" value="Eukaryota"/>
</dbReference>